<proteinExistence type="predicted"/>
<protein>
    <submittedName>
        <fullName evidence="1">Uncharacterized protein</fullName>
    </submittedName>
</protein>
<organism evidence="1">
    <name type="scientific">uncultured marine virus</name>
    <dbReference type="NCBI Taxonomy" id="186617"/>
    <lineage>
        <taxon>Viruses</taxon>
        <taxon>environmental samples</taxon>
    </lineage>
</organism>
<dbReference type="EMBL" id="KR029579">
    <property type="protein sequence ID" value="AKH46105.1"/>
    <property type="molecule type" value="Genomic_DNA"/>
</dbReference>
<reference evidence="1" key="1">
    <citation type="journal article" date="2015" name="Front. Microbiol.">
        <title>Combining genomic sequencing methods to explore viral diversity and reveal potential virus-host interactions.</title>
        <authorList>
            <person name="Chow C.E."/>
            <person name="Winget D.M."/>
            <person name="White R.A.III."/>
            <person name="Hallam S.J."/>
            <person name="Suttle C.A."/>
        </authorList>
    </citation>
    <scope>NUCLEOTIDE SEQUENCE</scope>
    <source>
        <strain evidence="1">Anoxic3_4</strain>
    </source>
</reference>
<reference evidence="1" key="2">
    <citation type="submission" date="2015-03" db="EMBL/GenBank/DDBJ databases">
        <authorList>
            <person name="Chow C.-E.T."/>
            <person name="Winget D.M."/>
            <person name="White R.A.III."/>
            <person name="Hallam S.J."/>
            <person name="Suttle C.A."/>
        </authorList>
    </citation>
    <scope>NUCLEOTIDE SEQUENCE</scope>
    <source>
        <strain evidence="1">Anoxic3_4</strain>
    </source>
</reference>
<sequence>MATFLETFGDGSDGAYTGGALVKGQEYNFTSFDLDAPLTLGAGDGKKIVVRVQGDLTLGSSVAIISNAADGTTKDSDTVTVVGSAVSVASVDGVSGGIGGGGHGGYNNPVYPAGSGGNGGSTGNGSPGGAGYGSGTPGAGGVYPSGDGADATVGTYPSVGAGGGGGAAGAIPSYQNGLLFIVGGAVVLAGSITGIGSERGGWGGWGGWVRWHVSV</sequence>
<accession>A0A0F7L2L2</accession>
<evidence type="ECO:0000313" key="1">
    <source>
        <dbReference type="EMBL" id="AKH46105.1"/>
    </source>
</evidence>
<name>A0A0F7L2L2_9VIRU</name>